<organism evidence="1 2">
    <name type="scientific">Chlamydomonas reinhardtii</name>
    <name type="common">Chlamydomonas smithii</name>
    <dbReference type="NCBI Taxonomy" id="3055"/>
    <lineage>
        <taxon>Eukaryota</taxon>
        <taxon>Viridiplantae</taxon>
        <taxon>Chlorophyta</taxon>
        <taxon>core chlorophytes</taxon>
        <taxon>Chlorophyceae</taxon>
        <taxon>CS clade</taxon>
        <taxon>Chlamydomonadales</taxon>
        <taxon>Chlamydomonadaceae</taxon>
        <taxon>Chlamydomonas</taxon>
    </lineage>
</organism>
<name>A0A2K3D672_CHLRE</name>
<accession>A0A2K3D672</accession>
<evidence type="ECO:0000313" key="1">
    <source>
        <dbReference type="EMBL" id="PNW76028.1"/>
    </source>
</evidence>
<dbReference type="RefSeq" id="XP_042919006.1">
    <property type="nucleotide sequence ID" value="XM_043068978.1"/>
</dbReference>
<dbReference type="InParanoid" id="A0A2K3D672"/>
<evidence type="ECO:0000313" key="2">
    <source>
        <dbReference type="Proteomes" id="UP000006906"/>
    </source>
</evidence>
<dbReference type="Proteomes" id="UP000006906">
    <property type="component" value="Chromosome 12"/>
</dbReference>
<reference evidence="1 2" key="1">
    <citation type="journal article" date="2007" name="Science">
        <title>The Chlamydomonas genome reveals the evolution of key animal and plant functions.</title>
        <authorList>
            <person name="Merchant S.S."/>
            <person name="Prochnik S.E."/>
            <person name="Vallon O."/>
            <person name="Harris E.H."/>
            <person name="Karpowicz S.J."/>
            <person name="Witman G.B."/>
            <person name="Terry A."/>
            <person name="Salamov A."/>
            <person name="Fritz-Laylin L.K."/>
            <person name="Marechal-Drouard L."/>
            <person name="Marshall W.F."/>
            <person name="Qu L.H."/>
            <person name="Nelson D.R."/>
            <person name="Sanderfoot A.A."/>
            <person name="Spalding M.H."/>
            <person name="Kapitonov V.V."/>
            <person name="Ren Q."/>
            <person name="Ferris P."/>
            <person name="Lindquist E."/>
            <person name="Shapiro H."/>
            <person name="Lucas S.M."/>
            <person name="Grimwood J."/>
            <person name="Schmutz J."/>
            <person name="Cardol P."/>
            <person name="Cerutti H."/>
            <person name="Chanfreau G."/>
            <person name="Chen C.L."/>
            <person name="Cognat V."/>
            <person name="Croft M.T."/>
            <person name="Dent R."/>
            <person name="Dutcher S."/>
            <person name="Fernandez E."/>
            <person name="Fukuzawa H."/>
            <person name="Gonzalez-Ballester D."/>
            <person name="Gonzalez-Halphen D."/>
            <person name="Hallmann A."/>
            <person name="Hanikenne M."/>
            <person name="Hippler M."/>
            <person name="Inwood W."/>
            <person name="Jabbari K."/>
            <person name="Kalanon M."/>
            <person name="Kuras R."/>
            <person name="Lefebvre P.A."/>
            <person name="Lemaire S.D."/>
            <person name="Lobanov A.V."/>
            <person name="Lohr M."/>
            <person name="Manuell A."/>
            <person name="Meier I."/>
            <person name="Mets L."/>
            <person name="Mittag M."/>
            <person name="Mittelmeier T."/>
            <person name="Moroney J.V."/>
            <person name="Moseley J."/>
            <person name="Napoli C."/>
            <person name="Nedelcu A.M."/>
            <person name="Niyogi K."/>
            <person name="Novoselov S.V."/>
            <person name="Paulsen I.T."/>
            <person name="Pazour G."/>
            <person name="Purton S."/>
            <person name="Ral J.P."/>
            <person name="Riano-Pachon D.M."/>
            <person name="Riekhof W."/>
            <person name="Rymarquis L."/>
            <person name="Schroda M."/>
            <person name="Stern D."/>
            <person name="Umen J."/>
            <person name="Willows R."/>
            <person name="Wilson N."/>
            <person name="Zimmer S.L."/>
            <person name="Allmer J."/>
            <person name="Balk J."/>
            <person name="Bisova K."/>
            <person name="Chen C.J."/>
            <person name="Elias M."/>
            <person name="Gendler K."/>
            <person name="Hauser C."/>
            <person name="Lamb M.R."/>
            <person name="Ledford H."/>
            <person name="Long J.C."/>
            <person name="Minagawa J."/>
            <person name="Page M.D."/>
            <person name="Pan J."/>
            <person name="Pootakham W."/>
            <person name="Roje S."/>
            <person name="Rose A."/>
            <person name="Stahlberg E."/>
            <person name="Terauchi A.M."/>
            <person name="Yang P."/>
            <person name="Ball S."/>
            <person name="Bowler C."/>
            <person name="Dieckmann C.L."/>
            <person name="Gladyshev V.N."/>
            <person name="Green P."/>
            <person name="Jorgensen R."/>
            <person name="Mayfield S."/>
            <person name="Mueller-Roeber B."/>
            <person name="Rajamani S."/>
            <person name="Sayre R.T."/>
            <person name="Brokstein P."/>
            <person name="Dubchak I."/>
            <person name="Goodstein D."/>
            <person name="Hornick L."/>
            <person name="Huang Y.W."/>
            <person name="Jhaveri J."/>
            <person name="Luo Y."/>
            <person name="Martinez D."/>
            <person name="Ngau W.C."/>
            <person name="Otillar B."/>
            <person name="Poliakov A."/>
            <person name="Porter A."/>
            <person name="Szajkowski L."/>
            <person name="Werner G."/>
            <person name="Zhou K."/>
            <person name="Grigoriev I.V."/>
            <person name="Rokhsar D.S."/>
            <person name="Grossman A.R."/>
        </authorList>
    </citation>
    <scope>NUCLEOTIDE SEQUENCE [LARGE SCALE GENOMIC DNA]</scope>
    <source>
        <strain evidence="2">CC-503</strain>
    </source>
</reference>
<dbReference type="Gramene" id="PNW76028">
    <property type="protein sequence ID" value="PNW76028"/>
    <property type="gene ID" value="CHLRE_12g550500v5"/>
</dbReference>
<sequence>MIGKLQDDEERYKFLARYRNFVGMFEERAFTRMRLLPKYKAALAAGAKPLKKRREALELMSDLANAEKKQNVDVRAETLTQGNLLMRDAWNESVVLKGLALDEYAELRIFKYDTDSHLYQSVSPAQALAELKTSLPLPDPYARYKPLLVKLLELLSGP</sequence>
<dbReference type="EMBL" id="CM008973">
    <property type="protein sequence ID" value="PNW76028.1"/>
    <property type="molecule type" value="Genomic_DNA"/>
</dbReference>
<dbReference type="OrthoDB" id="546283at2759"/>
<dbReference type="AlphaFoldDB" id="A0A2K3D672"/>
<dbReference type="KEGG" id="cre:CHLRE_12g550500v5"/>
<gene>
    <name evidence="1" type="ORF">CHLRE_12g550500v5</name>
</gene>
<keyword evidence="2" id="KW-1185">Reference proteome</keyword>
<proteinExistence type="predicted"/>
<dbReference type="GeneID" id="66055799"/>
<protein>
    <submittedName>
        <fullName evidence="1">Uncharacterized protein</fullName>
    </submittedName>
</protein>